<evidence type="ECO:0000313" key="2">
    <source>
        <dbReference type="Proteomes" id="UP001596298"/>
    </source>
</evidence>
<proteinExistence type="predicted"/>
<sequence length="76" mass="7887">MSHATATAVTAPVHQLVVPMPEVVIPDVGALERVQLAGAGQIVVRQRAGWMSVPSTSISWAGPAKRAALNTSFPLS</sequence>
<dbReference type="EMBL" id="JBHSWH010000001">
    <property type="protein sequence ID" value="MFC6705858.1"/>
    <property type="molecule type" value="Genomic_DNA"/>
</dbReference>
<keyword evidence="2" id="KW-1185">Reference proteome</keyword>
<comment type="caution">
    <text evidence="1">The sequence shown here is derived from an EMBL/GenBank/DDBJ whole genome shotgun (WGS) entry which is preliminary data.</text>
</comment>
<dbReference type="RefSeq" id="WP_382401376.1">
    <property type="nucleotide sequence ID" value="NZ_JBHSWH010000001.1"/>
</dbReference>
<evidence type="ECO:0000313" key="1">
    <source>
        <dbReference type="EMBL" id="MFC6705858.1"/>
    </source>
</evidence>
<organism evidence="1 2">
    <name type="scientific">Flexivirga alba</name>
    <dbReference type="NCBI Taxonomy" id="702742"/>
    <lineage>
        <taxon>Bacteria</taxon>
        <taxon>Bacillati</taxon>
        <taxon>Actinomycetota</taxon>
        <taxon>Actinomycetes</taxon>
        <taxon>Micrococcales</taxon>
        <taxon>Dermacoccaceae</taxon>
        <taxon>Flexivirga</taxon>
    </lineage>
</organism>
<gene>
    <name evidence="1" type="ORF">ACFQDH_11415</name>
</gene>
<dbReference type="Proteomes" id="UP001596298">
    <property type="component" value="Unassembled WGS sequence"/>
</dbReference>
<reference evidence="2" key="1">
    <citation type="journal article" date="2019" name="Int. J. Syst. Evol. Microbiol.">
        <title>The Global Catalogue of Microorganisms (GCM) 10K type strain sequencing project: providing services to taxonomists for standard genome sequencing and annotation.</title>
        <authorList>
            <consortium name="The Broad Institute Genomics Platform"/>
            <consortium name="The Broad Institute Genome Sequencing Center for Infectious Disease"/>
            <person name="Wu L."/>
            <person name="Ma J."/>
        </authorList>
    </citation>
    <scope>NUCLEOTIDE SEQUENCE [LARGE SCALE GENOMIC DNA]</scope>
    <source>
        <strain evidence="2">CCUG 58127</strain>
    </source>
</reference>
<accession>A0ABW2AG48</accession>
<name>A0ABW2AG48_9MICO</name>
<protein>
    <submittedName>
        <fullName evidence="1">Uncharacterized protein</fullName>
    </submittedName>
</protein>